<gene>
    <name evidence="1" type="ORF">MONAX_5E006504</name>
</gene>
<evidence type="ECO:0000313" key="1">
    <source>
        <dbReference type="EMBL" id="VTJ80635.1"/>
    </source>
</evidence>
<keyword evidence="2" id="KW-1185">Reference proteome</keyword>
<dbReference type="EMBL" id="CABDUW010001324">
    <property type="protein sequence ID" value="VTJ80635.1"/>
    <property type="molecule type" value="Genomic_DNA"/>
</dbReference>
<reference evidence="1" key="1">
    <citation type="submission" date="2019-04" db="EMBL/GenBank/DDBJ databases">
        <authorList>
            <person name="Alioto T."/>
            <person name="Alioto T."/>
        </authorList>
    </citation>
    <scope>NUCLEOTIDE SEQUENCE [LARGE SCALE GENOMIC DNA]</scope>
</reference>
<evidence type="ECO:0000313" key="2">
    <source>
        <dbReference type="Proteomes" id="UP000335636"/>
    </source>
</evidence>
<protein>
    <submittedName>
        <fullName evidence="1">Uncharacterized protein</fullName>
    </submittedName>
</protein>
<dbReference type="Proteomes" id="UP000335636">
    <property type="component" value="Unassembled WGS sequence"/>
</dbReference>
<feature type="non-terminal residue" evidence="1">
    <location>
        <position position="100"/>
    </location>
</feature>
<organism evidence="1 2">
    <name type="scientific">Marmota monax</name>
    <name type="common">Woodchuck</name>
    <dbReference type="NCBI Taxonomy" id="9995"/>
    <lineage>
        <taxon>Eukaryota</taxon>
        <taxon>Metazoa</taxon>
        <taxon>Chordata</taxon>
        <taxon>Craniata</taxon>
        <taxon>Vertebrata</taxon>
        <taxon>Euteleostomi</taxon>
        <taxon>Mammalia</taxon>
        <taxon>Eutheria</taxon>
        <taxon>Euarchontoglires</taxon>
        <taxon>Glires</taxon>
        <taxon>Rodentia</taxon>
        <taxon>Sciuromorpha</taxon>
        <taxon>Sciuridae</taxon>
        <taxon>Xerinae</taxon>
        <taxon>Marmotini</taxon>
        <taxon>Marmota</taxon>
    </lineage>
</organism>
<name>A0A5E4CFS1_MARMO</name>
<comment type="caution">
    <text evidence="1">The sequence shown here is derived from an EMBL/GenBank/DDBJ whole genome shotgun (WGS) entry which is preliminary data.</text>
</comment>
<accession>A0A5E4CFS1</accession>
<sequence>MAMPVVRITQDGNKGVPRWRWLLSEMGCQGVVRAAVSGLCPLSPGSISVLKRTKATVAASQHGGNQGSPRLVDGSSSLGSCVGADAVDPAWARWPGVLHG</sequence>
<proteinExistence type="predicted"/>
<dbReference type="AlphaFoldDB" id="A0A5E4CFS1"/>